<dbReference type="OrthoDB" id="3942467at2759"/>
<dbReference type="Proteomes" id="UP000799429">
    <property type="component" value="Unassembled WGS sequence"/>
</dbReference>
<feature type="compositionally biased region" description="Low complexity" evidence="1">
    <location>
        <begin position="122"/>
        <end position="136"/>
    </location>
</feature>
<feature type="region of interest" description="Disordered" evidence="1">
    <location>
        <begin position="69"/>
        <end position="98"/>
    </location>
</feature>
<feature type="compositionally biased region" description="Low complexity" evidence="1">
    <location>
        <begin position="268"/>
        <end position="281"/>
    </location>
</feature>
<feature type="compositionally biased region" description="Low complexity" evidence="1">
    <location>
        <begin position="69"/>
        <end position="85"/>
    </location>
</feature>
<feature type="compositionally biased region" description="Polar residues" evidence="1">
    <location>
        <begin position="89"/>
        <end position="98"/>
    </location>
</feature>
<protein>
    <submittedName>
        <fullName evidence="2">Uncharacterized protein</fullName>
    </submittedName>
</protein>
<keyword evidence="3" id="KW-1185">Reference proteome</keyword>
<proteinExistence type="predicted"/>
<comment type="caution">
    <text evidence="2">The sequence shown here is derived from an EMBL/GenBank/DDBJ whole genome shotgun (WGS) entry which is preliminary data.</text>
</comment>
<evidence type="ECO:0000313" key="2">
    <source>
        <dbReference type="EMBL" id="KAF2842130.1"/>
    </source>
</evidence>
<feature type="compositionally biased region" description="Polar residues" evidence="1">
    <location>
        <begin position="137"/>
        <end position="150"/>
    </location>
</feature>
<sequence length="281" mass="29641">MAQGELSTGVLLLMVGHDSLVFLSISTSLMPLDFPFVLSSAQPLSIPQFQARSRSSKDTLKQLSYSLIPSHPTLHTSPSSSTPHHPLSKQAQPKTQMDPSLRYVTVKGPIATVAASNPPPSYASSIANRPAPRPANMPTQSTNQTAVAQNSSQPPSSSSEELVPTTTVRINATTTIRGSNNLIAIPPLDVTKISDMLVAALRERRENLEWNGLEDDGDVVVEMNCGICVVGEKNVVGRGVDVAPLAGGKKRKAEGESEEAPERKKSASPEAEGSASGGKSA</sequence>
<accession>A0A9P4VU38</accession>
<feature type="region of interest" description="Disordered" evidence="1">
    <location>
        <begin position="112"/>
        <end position="164"/>
    </location>
</feature>
<dbReference type="AlphaFoldDB" id="A0A9P4VU38"/>
<reference evidence="2" key="1">
    <citation type="journal article" date="2020" name="Stud. Mycol.">
        <title>101 Dothideomycetes genomes: a test case for predicting lifestyles and emergence of pathogens.</title>
        <authorList>
            <person name="Haridas S."/>
            <person name="Albert R."/>
            <person name="Binder M."/>
            <person name="Bloem J."/>
            <person name="Labutti K."/>
            <person name="Salamov A."/>
            <person name="Andreopoulos B."/>
            <person name="Baker S."/>
            <person name="Barry K."/>
            <person name="Bills G."/>
            <person name="Bluhm B."/>
            <person name="Cannon C."/>
            <person name="Castanera R."/>
            <person name="Culley D."/>
            <person name="Daum C."/>
            <person name="Ezra D."/>
            <person name="Gonzalez J."/>
            <person name="Henrissat B."/>
            <person name="Kuo A."/>
            <person name="Liang C."/>
            <person name="Lipzen A."/>
            <person name="Lutzoni F."/>
            <person name="Magnuson J."/>
            <person name="Mondo S."/>
            <person name="Nolan M."/>
            <person name="Ohm R."/>
            <person name="Pangilinan J."/>
            <person name="Park H.-J."/>
            <person name="Ramirez L."/>
            <person name="Alfaro M."/>
            <person name="Sun H."/>
            <person name="Tritt A."/>
            <person name="Yoshinaga Y."/>
            <person name="Zwiers L.-H."/>
            <person name="Turgeon B."/>
            <person name="Goodwin S."/>
            <person name="Spatafora J."/>
            <person name="Crous P."/>
            <person name="Grigoriev I."/>
        </authorList>
    </citation>
    <scope>NUCLEOTIDE SEQUENCE</scope>
    <source>
        <strain evidence="2">CBS 101060</strain>
    </source>
</reference>
<feature type="region of interest" description="Disordered" evidence="1">
    <location>
        <begin position="239"/>
        <end position="281"/>
    </location>
</feature>
<evidence type="ECO:0000256" key="1">
    <source>
        <dbReference type="SAM" id="MobiDB-lite"/>
    </source>
</evidence>
<dbReference type="EMBL" id="MU006090">
    <property type="protein sequence ID" value="KAF2842130.1"/>
    <property type="molecule type" value="Genomic_DNA"/>
</dbReference>
<organism evidence="2 3">
    <name type="scientific">Patellaria atrata CBS 101060</name>
    <dbReference type="NCBI Taxonomy" id="1346257"/>
    <lineage>
        <taxon>Eukaryota</taxon>
        <taxon>Fungi</taxon>
        <taxon>Dikarya</taxon>
        <taxon>Ascomycota</taxon>
        <taxon>Pezizomycotina</taxon>
        <taxon>Dothideomycetes</taxon>
        <taxon>Dothideomycetes incertae sedis</taxon>
        <taxon>Patellariales</taxon>
        <taxon>Patellariaceae</taxon>
        <taxon>Patellaria</taxon>
    </lineage>
</organism>
<gene>
    <name evidence="2" type="ORF">M501DRAFT_998378</name>
</gene>
<name>A0A9P4VU38_9PEZI</name>
<evidence type="ECO:0000313" key="3">
    <source>
        <dbReference type="Proteomes" id="UP000799429"/>
    </source>
</evidence>
<feature type="compositionally biased region" description="Low complexity" evidence="1">
    <location>
        <begin position="151"/>
        <end position="164"/>
    </location>
</feature>